<reference evidence="7" key="1">
    <citation type="submission" date="2013-01" db="EMBL/GenBank/DDBJ databases">
        <title>Draft Genome Sequence of a Mulberry Tree, Morus notabilis C.K. Schneid.</title>
        <authorList>
            <person name="He N."/>
            <person name="Zhao S."/>
        </authorList>
    </citation>
    <scope>NUCLEOTIDE SEQUENCE</scope>
</reference>
<gene>
    <name evidence="6" type="ORF">L484_024120</name>
</gene>
<keyword evidence="2" id="KW-0238">DNA-binding</keyword>
<dbReference type="GO" id="GO:0006355">
    <property type="term" value="P:regulation of DNA-templated transcription"/>
    <property type="evidence" value="ECO:0007669"/>
    <property type="project" value="InterPro"/>
</dbReference>
<dbReference type="EMBL" id="KE345262">
    <property type="protein sequence ID" value="EXB97259.1"/>
    <property type="molecule type" value="Genomic_DNA"/>
</dbReference>
<feature type="domain" description="NAC" evidence="5">
    <location>
        <begin position="1"/>
        <end position="131"/>
    </location>
</feature>
<keyword evidence="1" id="KW-0805">Transcription regulation</keyword>
<accession>W9RV01</accession>
<dbReference type="KEGG" id="mnt:21406868"/>
<evidence type="ECO:0000256" key="4">
    <source>
        <dbReference type="ARBA" id="ARBA00023242"/>
    </source>
</evidence>
<evidence type="ECO:0000256" key="2">
    <source>
        <dbReference type="ARBA" id="ARBA00023125"/>
    </source>
</evidence>
<evidence type="ECO:0000256" key="3">
    <source>
        <dbReference type="ARBA" id="ARBA00023163"/>
    </source>
</evidence>
<evidence type="ECO:0000256" key="1">
    <source>
        <dbReference type="ARBA" id="ARBA00023015"/>
    </source>
</evidence>
<sequence length="267" mass="30576">MMADIPLSEYTPEEIAVKYKPQVEGTWYFFTQKVRKFNKGQRRNRVAKNGYWRLANTTDVYSNNNGNKIGSKSLLAFHRVIPSVKDYKKTDWIMHEFLLPNSDQKKKSVGVGEEDMIKHDDGYVLCRMYMRCCSKTNVKKARRRSNKNAETRILPHNVETAPAASEYHAHDIDDQNAMLLSMTPDHIDHEAITVVENPSSTTVSGENHDLGGLSSDTIPNAVASAAAADDDDDEFTAFLSQYTFFFGDNYYYTQLMENFPSTMMFWF</sequence>
<name>W9RV01_9ROSA</name>
<protein>
    <submittedName>
        <fullName evidence="6">NAC domain-containing protein 55</fullName>
    </submittedName>
</protein>
<dbReference type="Pfam" id="PF02365">
    <property type="entry name" value="NAM"/>
    <property type="match status" value="1"/>
</dbReference>
<dbReference type="AlphaFoldDB" id="W9RV01"/>
<keyword evidence="3" id="KW-0804">Transcription</keyword>
<proteinExistence type="predicted"/>
<evidence type="ECO:0000313" key="6">
    <source>
        <dbReference type="EMBL" id="EXB97259.1"/>
    </source>
</evidence>
<dbReference type="PANTHER" id="PTHR31719:SF43">
    <property type="entry name" value="NAC TRANSCRIPTION FACTOR 56"/>
    <property type="match status" value="1"/>
</dbReference>
<evidence type="ECO:0000313" key="7">
    <source>
        <dbReference type="Proteomes" id="UP000030645"/>
    </source>
</evidence>
<organism evidence="6 7">
    <name type="scientific">Morus notabilis</name>
    <dbReference type="NCBI Taxonomy" id="981085"/>
    <lineage>
        <taxon>Eukaryota</taxon>
        <taxon>Viridiplantae</taxon>
        <taxon>Streptophyta</taxon>
        <taxon>Embryophyta</taxon>
        <taxon>Tracheophyta</taxon>
        <taxon>Spermatophyta</taxon>
        <taxon>Magnoliopsida</taxon>
        <taxon>eudicotyledons</taxon>
        <taxon>Gunneridae</taxon>
        <taxon>Pentapetalae</taxon>
        <taxon>rosids</taxon>
        <taxon>fabids</taxon>
        <taxon>Rosales</taxon>
        <taxon>Moraceae</taxon>
        <taxon>Moreae</taxon>
        <taxon>Morus</taxon>
    </lineage>
</organism>
<evidence type="ECO:0000259" key="5">
    <source>
        <dbReference type="PROSITE" id="PS51005"/>
    </source>
</evidence>
<dbReference type="GO" id="GO:0003677">
    <property type="term" value="F:DNA binding"/>
    <property type="evidence" value="ECO:0007669"/>
    <property type="project" value="UniProtKB-KW"/>
</dbReference>
<dbReference type="Gene3D" id="2.170.150.80">
    <property type="entry name" value="NAC domain"/>
    <property type="match status" value="1"/>
</dbReference>
<dbReference type="PANTHER" id="PTHR31719">
    <property type="entry name" value="NAC TRANSCRIPTION FACTOR 56"/>
    <property type="match status" value="1"/>
</dbReference>
<dbReference type="Proteomes" id="UP000030645">
    <property type="component" value="Unassembled WGS sequence"/>
</dbReference>
<dbReference type="PROSITE" id="PS51005">
    <property type="entry name" value="NAC"/>
    <property type="match status" value="1"/>
</dbReference>
<dbReference type="InterPro" id="IPR003441">
    <property type="entry name" value="NAC-dom"/>
</dbReference>
<dbReference type="STRING" id="981085.W9RV01"/>
<keyword evidence="7" id="KW-1185">Reference proteome</keyword>
<dbReference type="InterPro" id="IPR036093">
    <property type="entry name" value="NAC_dom_sf"/>
</dbReference>
<dbReference type="SUPFAM" id="SSF101941">
    <property type="entry name" value="NAC domain"/>
    <property type="match status" value="1"/>
</dbReference>
<keyword evidence="4" id="KW-0539">Nucleus</keyword>